<organism evidence="1 2">
    <name type="scientific">Reticulomyxa filosa</name>
    <dbReference type="NCBI Taxonomy" id="46433"/>
    <lineage>
        <taxon>Eukaryota</taxon>
        <taxon>Sar</taxon>
        <taxon>Rhizaria</taxon>
        <taxon>Retaria</taxon>
        <taxon>Foraminifera</taxon>
        <taxon>Monothalamids</taxon>
        <taxon>Reticulomyxidae</taxon>
        <taxon>Reticulomyxa</taxon>
    </lineage>
</organism>
<feature type="non-terminal residue" evidence="1">
    <location>
        <position position="161"/>
    </location>
</feature>
<proteinExistence type="predicted"/>
<name>X6M2X5_RETFI</name>
<reference evidence="1 2" key="1">
    <citation type="journal article" date="2013" name="Curr. Biol.">
        <title>The Genome of the Foraminiferan Reticulomyxa filosa.</title>
        <authorList>
            <person name="Glockner G."/>
            <person name="Hulsmann N."/>
            <person name="Schleicher M."/>
            <person name="Noegel A.A."/>
            <person name="Eichinger L."/>
            <person name="Gallinger C."/>
            <person name="Pawlowski J."/>
            <person name="Sierra R."/>
            <person name="Euteneuer U."/>
            <person name="Pillet L."/>
            <person name="Moustafa A."/>
            <person name="Platzer M."/>
            <person name="Groth M."/>
            <person name="Szafranski K."/>
            <person name="Schliwa M."/>
        </authorList>
    </citation>
    <scope>NUCLEOTIDE SEQUENCE [LARGE SCALE GENOMIC DNA]</scope>
</reference>
<accession>X6M2X5</accession>
<dbReference type="AlphaFoldDB" id="X6M2X5"/>
<protein>
    <submittedName>
        <fullName evidence="1">Uncharacterized protein</fullName>
    </submittedName>
</protein>
<dbReference type="Proteomes" id="UP000023152">
    <property type="component" value="Unassembled WGS sequence"/>
</dbReference>
<evidence type="ECO:0000313" key="2">
    <source>
        <dbReference type="Proteomes" id="UP000023152"/>
    </source>
</evidence>
<dbReference type="EMBL" id="ASPP01025706">
    <property type="protein sequence ID" value="ETO07812.1"/>
    <property type="molecule type" value="Genomic_DNA"/>
</dbReference>
<gene>
    <name evidence="1" type="ORF">RFI_29578</name>
</gene>
<keyword evidence="2" id="KW-1185">Reference proteome</keyword>
<evidence type="ECO:0000313" key="1">
    <source>
        <dbReference type="EMBL" id="ETO07812.1"/>
    </source>
</evidence>
<comment type="caution">
    <text evidence="1">The sequence shown here is derived from an EMBL/GenBank/DDBJ whole genome shotgun (WGS) entry which is preliminary data.</text>
</comment>
<sequence length="161" mass="18912">MSFSSVITGVKNVTLDETLIKASIVNEIFAYITEEINSKRNDSFYRIPGFAITREINNNKELIPYYSLYSTCEYILFIHILLLSHFRILCNENEISKHYDSKIIKNIVELLKNYSNNCPKIDKIYLSSQKYECSSKNINWLIKIFIEDILDMLYDINQINS</sequence>